<dbReference type="InterPro" id="IPR050483">
    <property type="entry name" value="CoA-transferase_III_domain"/>
</dbReference>
<evidence type="ECO:0000256" key="1">
    <source>
        <dbReference type="ARBA" id="ARBA00022679"/>
    </source>
</evidence>
<dbReference type="Proteomes" id="UP001321249">
    <property type="component" value="Unassembled WGS sequence"/>
</dbReference>
<dbReference type="Gene3D" id="3.30.1540.10">
    <property type="entry name" value="formyl-coa transferase, domain 3"/>
    <property type="match status" value="1"/>
</dbReference>
<dbReference type="InterPro" id="IPR023606">
    <property type="entry name" value="CoA-Trfase_III_dom_1_sf"/>
</dbReference>
<dbReference type="EMBL" id="WMBE01000001">
    <property type="protein sequence ID" value="MDG0866045.1"/>
    <property type="molecule type" value="Genomic_DNA"/>
</dbReference>
<gene>
    <name evidence="2" type="ORF">GKO46_03040</name>
    <name evidence="3" type="ORF">GKO48_06220</name>
</gene>
<protein>
    <submittedName>
        <fullName evidence="3">CoA transferase</fullName>
    </submittedName>
</protein>
<dbReference type="InterPro" id="IPR044855">
    <property type="entry name" value="CoA-Trfase_III_dom3_sf"/>
</dbReference>
<dbReference type="PANTHER" id="PTHR48207">
    <property type="entry name" value="SUCCINATE--HYDROXYMETHYLGLUTARATE COA-TRANSFERASE"/>
    <property type="match status" value="1"/>
</dbReference>
<dbReference type="GO" id="GO:0008410">
    <property type="term" value="F:CoA-transferase activity"/>
    <property type="evidence" value="ECO:0007669"/>
    <property type="project" value="TreeGrafter"/>
</dbReference>
<dbReference type="AlphaFoldDB" id="A0AAJ5ZLC8"/>
<dbReference type="InterPro" id="IPR003673">
    <property type="entry name" value="CoA-Trfase_fam_III"/>
</dbReference>
<evidence type="ECO:0000313" key="5">
    <source>
        <dbReference type="Proteomes" id="UP001321249"/>
    </source>
</evidence>
<reference evidence="4" key="3">
    <citation type="submission" date="2023-06" db="EMBL/GenBank/DDBJ databases">
        <title>Pangenomics reveal diversification of enzyme families and niche specialization in globally abundant SAR202 bacteria.</title>
        <authorList>
            <person name="Saw J.H.W."/>
        </authorList>
    </citation>
    <scope>NUCLEOTIDE SEQUENCE [LARGE SCALE GENOMIC DNA]</scope>
    <source>
        <strain evidence="4">JH1073</strain>
    </source>
</reference>
<evidence type="ECO:0000313" key="2">
    <source>
        <dbReference type="EMBL" id="MDG0866045.1"/>
    </source>
</evidence>
<dbReference type="Pfam" id="PF02515">
    <property type="entry name" value="CoA_transf_3"/>
    <property type="match status" value="1"/>
</dbReference>
<keyword evidence="4" id="KW-1185">Reference proteome</keyword>
<organism evidence="3 4">
    <name type="scientific">Candidatus Lucifugimonas marina</name>
    <dbReference type="NCBI Taxonomy" id="3038979"/>
    <lineage>
        <taxon>Bacteria</taxon>
        <taxon>Bacillati</taxon>
        <taxon>Chloroflexota</taxon>
        <taxon>Dehalococcoidia</taxon>
        <taxon>SAR202 cluster</taxon>
        <taxon>Candidatus Lucifugimonadales</taxon>
        <taxon>Candidatus Lucifugimonadaceae</taxon>
        <taxon>Candidatus Lucifugimonas</taxon>
    </lineage>
</organism>
<dbReference type="SUPFAM" id="SSF89796">
    <property type="entry name" value="CoA-transferase family III (CaiB/BaiF)"/>
    <property type="match status" value="1"/>
</dbReference>
<evidence type="ECO:0000313" key="4">
    <source>
        <dbReference type="Proteomes" id="UP001219901"/>
    </source>
</evidence>
<dbReference type="EMBL" id="CP046147">
    <property type="protein sequence ID" value="WFG40757.1"/>
    <property type="molecule type" value="Genomic_DNA"/>
</dbReference>
<sequence>MDSRSSTAPRQGPLAGIRILAVSQFGAGPFATQNLVDLGAEVIKIEDPTVGGDVARYVPPATNDADSLYFQSFNRGKKSITIDFRSSEGVEVFHHLVEKSDAVFNNLRGDLPEKLGLTYDTLQKYNPAIVTCSLSGFGRTGPRASEPGYDPIMQAMAGYMSLTGEPDGPPGKAGVSIIDFAGGYAAALGLVAALLEAKTNGLGRDVDVSLLDTAVSMLTYFGSWSLNTEWQAVRTANSSHQTIVPAQNFQTSDGWISIFCAKEHFWKKFAELIDLPHLITDERFASFAARYDNREILIPILAERLLQKSNDEWLLRFRGIVPSGPVNSLSEAFEDEQIKARGLIVDVDHPTYGPIKQVASPIATEGSNQAFSAGPTLGQHTEELLRDLLSMDEVEIKRLRDNGAVG</sequence>
<proteinExistence type="predicted"/>
<name>A0AAJ5ZLC8_9CHLR</name>
<evidence type="ECO:0000313" key="3">
    <source>
        <dbReference type="EMBL" id="WFG40757.1"/>
    </source>
</evidence>
<dbReference type="Gene3D" id="3.40.50.10540">
    <property type="entry name" value="Crotonobetainyl-coa:carnitine coa-transferase, domain 1"/>
    <property type="match status" value="1"/>
</dbReference>
<dbReference type="Proteomes" id="UP001219901">
    <property type="component" value="Chromosome"/>
</dbReference>
<dbReference type="PANTHER" id="PTHR48207:SF3">
    <property type="entry name" value="SUCCINATE--HYDROXYMETHYLGLUTARATE COA-TRANSFERASE"/>
    <property type="match status" value="1"/>
</dbReference>
<reference evidence="3" key="2">
    <citation type="journal article" date="2023" name="Nat. Commun.">
        <title>Cultivation of marine bacteria of the SAR202 clade.</title>
        <authorList>
            <person name="Lim Y."/>
            <person name="Seo J.H."/>
            <person name="Giovannoni S.J."/>
            <person name="Kang I."/>
            <person name="Cho J.C."/>
        </authorList>
    </citation>
    <scope>NUCLEOTIDE SEQUENCE</scope>
    <source>
        <strain evidence="3">JH1073</strain>
    </source>
</reference>
<accession>A0AAJ5ZLC8</accession>
<keyword evidence="1 3" id="KW-0808">Transferase</keyword>
<reference evidence="4 5" key="1">
    <citation type="submission" date="2019-11" db="EMBL/GenBank/DDBJ databases">
        <authorList>
            <person name="Cho J.-C."/>
        </authorList>
    </citation>
    <scope>NUCLEOTIDE SEQUENCE [LARGE SCALE GENOMIC DNA]</scope>
    <source>
        <strain evidence="3 4">JH1073</strain>
        <strain evidence="2 5">JH702</strain>
    </source>
</reference>